<dbReference type="OrthoDB" id="3365698at2759"/>
<dbReference type="SUPFAM" id="SSF52047">
    <property type="entry name" value="RNI-like"/>
    <property type="match status" value="1"/>
</dbReference>
<organism evidence="1 2">
    <name type="scientific">Schizopora paradoxa</name>
    <dbReference type="NCBI Taxonomy" id="27342"/>
    <lineage>
        <taxon>Eukaryota</taxon>
        <taxon>Fungi</taxon>
        <taxon>Dikarya</taxon>
        <taxon>Basidiomycota</taxon>
        <taxon>Agaricomycotina</taxon>
        <taxon>Agaricomycetes</taxon>
        <taxon>Hymenochaetales</taxon>
        <taxon>Schizoporaceae</taxon>
        <taxon>Schizopora</taxon>
    </lineage>
</organism>
<accession>A0A0H2R854</accession>
<dbReference type="Proteomes" id="UP000053477">
    <property type="component" value="Unassembled WGS sequence"/>
</dbReference>
<proteinExistence type="predicted"/>
<protein>
    <submittedName>
        <fullName evidence="1">Uncharacterized protein</fullName>
    </submittedName>
</protein>
<name>A0A0H2R854_9AGAM</name>
<dbReference type="AlphaFoldDB" id="A0A0H2R854"/>
<dbReference type="InParanoid" id="A0A0H2R854"/>
<evidence type="ECO:0000313" key="2">
    <source>
        <dbReference type="Proteomes" id="UP000053477"/>
    </source>
</evidence>
<evidence type="ECO:0000313" key="1">
    <source>
        <dbReference type="EMBL" id="KLO08000.1"/>
    </source>
</evidence>
<sequence>MGWRKLGDDGQELSRLLDFLLDGMKTLKSSVQLGRRLDGEGEMKVDSKELWCSGLYRDRTEDGTRPTVQDAKIALSRMKDAKSLLSSISKSMDEAIQSVTDDTSNECRATGFSLLPDDLLTYIFEMHVEMSVSSEEYLFYNGAPRILASVSKHFRQVALAHSGIWKHNSFGDSRESLLLYKKRCPNPIIHINTTDDLPPVETGKFHIFPYQQWRGLRITYSDENKGHRYFQHLKPIIETPLDTLEHLIIRNDNLITRDQFGQLIRRSIHLDGDSLRTLSSWQMPNLTHLDLHNALPLAPLQCSNVTSFALHMKKFGGEREDMDMAAFRNLLQSMPKIQSLHIYLLDMSEFVGGSSRTTTVR</sequence>
<dbReference type="EMBL" id="KQ086110">
    <property type="protein sequence ID" value="KLO08000.1"/>
    <property type="molecule type" value="Genomic_DNA"/>
</dbReference>
<gene>
    <name evidence="1" type="ORF">SCHPADRAFT_624669</name>
</gene>
<reference evidence="1 2" key="1">
    <citation type="submission" date="2015-04" db="EMBL/GenBank/DDBJ databases">
        <title>Complete genome sequence of Schizopora paradoxa KUC8140, a cosmopolitan wood degrader in East Asia.</title>
        <authorList>
            <consortium name="DOE Joint Genome Institute"/>
            <person name="Min B."/>
            <person name="Park H."/>
            <person name="Jang Y."/>
            <person name="Kim J.-J."/>
            <person name="Kim K.H."/>
            <person name="Pangilinan J."/>
            <person name="Lipzen A."/>
            <person name="Riley R."/>
            <person name="Grigoriev I.V."/>
            <person name="Spatafora J.W."/>
            <person name="Choi I.-G."/>
        </authorList>
    </citation>
    <scope>NUCLEOTIDE SEQUENCE [LARGE SCALE GENOMIC DNA]</scope>
    <source>
        <strain evidence="1 2">KUC8140</strain>
    </source>
</reference>
<keyword evidence="2" id="KW-1185">Reference proteome</keyword>